<feature type="compositionally biased region" description="Low complexity" evidence="1">
    <location>
        <begin position="48"/>
        <end position="67"/>
    </location>
</feature>
<gene>
    <name evidence="2" type="ORF">MONBRDRAFT_29581</name>
</gene>
<protein>
    <recommendedName>
        <fullName evidence="4">SAM domain-containing protein</fullName>
    </recommendedName>
</protein>
<feature type="region of interest" description="Disordered" evidence="1">
    <location>
        <begin position="413"/>
        <end position="455"/>
    </location>
</feature>
<feature type="compositionally biased region" description="Basic and acidic residues" evidence="1">
    <location>
        <begin position="9"/>
        <end position="26"/>
    </location>
</feature>
<dbReference type="InterPro" id="IPR013761">
    <property type="entry name" value="SAM/pointed_sf"/>
</dbReference>
<name>A9VBI4_MONBE</name>
<feature type="region of interest" description="Disordered" evidence="1">
    <location>
        <begin position="161"/>
        <end position="195"/>
    </location>
</feature>
<dbReference type="Proteomes" id="UP000001357">
    <property type="component" value="Unassembled WGS sequence"/>
</dbReference>
<evidence type="ECO:0000313" key="3">
    <source>
        <dbReference type="Proteomes" id="UP000001357"/>
    </source>
</evidence>
<keyword evidence="3" id="KW-1185">Reference proteome</keyword>
<feature type="compositionally biased region" description="Polar residues" evidence="1">
    <location>
        <begin position="413"/>
        <end position="434"/>
    </location>
</feature>
<dbReference type="EMBL" id="CH991577">
    <property type="protein sequence ID" value="EDQ85104.1"/>
    <property type="molecule type" value="Genomic_DNA"/>
</dbReference>
<dbReference type="GeneID" id="5895391"/>
<feature type="region of interest" description="Disordered" evidence="1">
    <location>
        <begin position="347"/>
        <end position="398"/>
    </location>
</feature>
<accession>A9VBI4</accession>
<feature type="region of interest" description="Disordered" evidence="1">
    <location>
        <begin position="475"/>
        <end position="556"/>
    </location>
</feature>
<feature type="compositionally biased region" description="Low complexity" evidence="1">
    <location>
        <begin position="347"/>
        <end position="372"/>
    </location>
</feature>
<feature type="region of interest" description="Disordered" evidence="1">
    <location>
        <begin position="258"/>
        <end position="328"/>
    </location>
</feature>
<dbReference type="RefSeq" id="XP_001750108.1">
    <property type="nucleotide sequence ID" value="XM_001750056.1"/>
</dbReference>
<proteinExistence type="predicted"/>
<dbReference type="AlphaFoldDB" id="A9VBI4"/>
<feature type="region of interest" description="Disordered" evidence="1">
    <location>
        <begin position="48"/>
        <end position="77"/>
    </location>
</feature>
<feature type="region of interest" description="Disordered" evidence="1">
    <location>
        <begin position="1"/>
        <end position="33"/>
    </location>
</feature>
<dbReference type="KEGG" id="mbr:MONBRDRAFT_29581"/>
<evidence type="ECO:0000256" key="1">
    <source>
        <dbReference type="SAM" id="MobiDB-lite"/>
    </source>
</evidence>
<sequence>MFKCWGKPRKGEPAGDRPRAQGDADLPRPSSSRKVVRTSFVYVPFAAEPATPSAPSTSHANAPPSAAGTPELPNDPLTWDNEQCLQWVRAQECPVTLLWCRNNALVGEDLASFTADDLMARGVPEEEAVVIRGRLKRRLRNSTRLSFDVIHAFGAVRHSEANIQPAGSPAPSPKNNRKSAPAVTATKAAPPPEGSVVAHHHNNEELMQHERHMDETLDHLRRQLTEKSDNASFADHPVIQALDPAAPSLRRVSSFDFSSHRRSHSISVNGAGPVNEAPEARRRTGSLPGRPASLSLDTERVESPQRSPLGSPAAPMTAAARSSSGNTLALPGMTGFDVRDTGSVVNSRSNSFNSLNHTGVLPAGPSSSKPSSPRSPNPPSDAAIIAPKSAPHLGQGVTRRDAAMVRSMYSLPTATQGEDQAQGNTSSLSATSSPGDDEDGMPDAPSQDQEAAAAAALLSRPSLWIDEDMRGLVKTNNRWRERQASERSAGSQREETPPNNSSSSSLRSHKSDQNGLLRSLGRRAGRSIRNAMRPGRPESPPTEPEFRPRGLTLDTTQADKMAHFAAELRPKDRETSMLF</sequence>
<evidence type="ECO:0000313" key="2">
    <source>
        <dbReference type="EMBL" id="EDQ85104.1"/>
    </source>
</evidence>
<evidence type="ECO:0008006" key="4">
    <source>
        <dbReference type="Google" id="ProtNLM"/>
    </source>
</evidence>
<dbReference type="InParanoid" id="A9VBI4"/>
<organism evidence="2 3">
    <name type="scientific">Monosiga brevicollis</name>
    <name type="common">Choanoflagellate</name>
    <dbReference type="NCBI Taxonomy" id="81824"/>
    <lineage>
        <taxon>Eukaryota</taxon>
        <taxon>Choanoflagellata</taxon>
        <taxon>Craspedida</taxon>
        <taxon>Salpingoecidae</taxon>
        <taxon>Monosiga</taxon>
    </lineage>
</organism>
<reference evidence="2 3" key="1">
    <citation type="journal article" date="2008" name="Nature">
        <title>The genome of the choanoflagellate Monosiga brevicollis and the origin of metazoans.</title>
        <authorList>
            <consortium name="JGI Sequencing"/>
            <person name="King N."/>
            <person name="Westbrook M.J."/>
            <person name="Young S.L."/>
            <person name="Kuo A."/>
            <person name="Abedin M."/>
            <person name="Chapman J."/>
            <person name="Fairclough S."/>
            <person name="Hellsten U."/>
            <person name="Isogai Y."/>
            <person name="Letunic I."/>
            <person name="Marr M."/>
            <person name="Pincus D."/>
            <person name="Putnam N."/>
            <person name="Rokas A."/>
            <person name="Wright K.J."/>
            <person name="Zuzow R."/>
            <person name="Dirks W."/>
            <person name="Good M."/>
            <person name="Goodstein D."/>
            <person name="Lemons D."/>
            <person name="Li W."/>
            <person name="Lyons J.B."/>
            <person name="Morris A."/>
            <person name="Nichols S."/>
            <person name="Richter D.J."/>
            <person name="Salamov A."/>
            <person name="Bork P."/>
            <person name="Lim W.A."/>
            <person name="Manning G."/>
            <person name="Miller W.T."/>
            <person name="McGinnis W."/>
            <person name="Shapiro H."/>
            <person name="Tjian R."/>
            <person name="Grigoriev I.V."/>
            <person name="Rokhsar D."/>
        </authorList>
    </citation>
    <scope>NUCLEOTIDE SEQUENCE [LARGE SCALE GENOMIC DNA]</scope>
    <source>
        <strain evidence="3">MX1 / ATCC 50154</strain>
    </source>
</reference>
<dbReference type="SUPFAM" id="SSF47769">
    <property type="entry name" value="SAM/Pointed domain"/>
    <property type="match status" value="1"/>
</dbReference>